<feature type="transmembrane region" description="Helical" evidence="2">
    <location>
        <begin position="314"/>
        <end position="334"/>
    </location>
</feature>
<keyword evidence="4" id="KW-1185">Reference proteome</keyword>
<sequence>MTDRTTDHWLGRHYAADHVRGPVAFLNPTTRLQALHRPKSNLSQDDTQAGGGAETLPSGSPPPSSHTGVYTVWRSRDNRKGRHALHLTPSRAGAIATPFKYTNTLSAALAGMSRMLIRWPVWDVSYDVAVVFTLGSIVWVCNGFFVLIPLTNPASSFPGESSWAGGVSAVVGATIFELGSILLMIEAVNENRSECFGWALEQALDRSGEDLLLRKQDANDCRHHHSDKKSFVSSNDGAANESESGEKVDDDMQAKGRKWTWWPSWYELRTHYLRDIGFLACLSQFFGATVFWISGFTGLPQILSVLTVPAENGIYWLPQVVGGTGFIISSWLFMLETQSKWYIPAPTVLGWHIGFWNLIGALGFTLCGAFGFASSSEVYETALTWSTFVGSWAFLIGSLIQWYESLDKYPVIVDKSLPHSTTTDRIVEQGKAQA</sequence>
<dbReference type="EMBL" id="JAPEVB010000001">
    <property type="protein sequence ID" value="KAJ4396173.1"/>
    <property type="molecule type" value="Genomic_DNA"/>
</dbReference>
<feature type="transmembrane region" description="Helical" evidence="2">
    <location>
        <begin position="355"/>
        <end position="373"/>
    </location>
</feature>
<reference evidence="3" key="1">
    <citation type="submission" date="2022-10" db="EMBL/GenBank/DDBJ databases">
        <title>Tapping the CABI collections for fungal endophytes: first genome assemblies for Collariella, Neodidymelliopsis, Ascochyta clinopodiicola, Didymella pomorum, Didymosphaeria variabile, Neocosmospora piperis and Neocucurbitaria cava.</title>
        <authorList>
            <person name="Hill R."/>
        </authorList>
    </citation>
    <scope>NUCLEOTIDE SEQUENCE</scope>
    <source>
        <strain evidence="3">IMI 355082</strain>
    </source>
</reference>
<comment type="caution">
    <text evidence="3">The sequence shown here is derived from an EMBL/GenBank/DDBJ whole genome shotgun (WGS) entry which is preliminary data.</text>
</comment>
<feature type="transmembrane region" description="Helical" evidence="2">
    <location>
        <begin position="124"/>
        <end position="150"/>
    </location>
</feature>
<accession>A0A9W8Z1U5</accession>
<keyword evidence="2" id="KW-0472">Membrane</keyword>
<protein>
    <recommendedName>
        <fullName evidence="5">Integral membrane protein</fullName>
    </recommendedName>
</protein>
<dbReference type="Proteomes" id="UP001140453">
    <property type="component" value="Unassembled WGS sequence"/>
</dbReference>
<feature type="transmembrane region" description="Helical" evidence="2">
    <location>
        <begin position="385"/>
        <end position="403"/>
    </location>
</feature>
<keyword evidence="2" id="KW-1133">Transmembrane helix</keyword>
<keyword evidence="2" id="KW-0812">Transmembrane</keyword>
<name>A0A9W8Z1U5_9PEZI</name>
<evidence type="ECO:0000256" key="1">
    <source>
        <dbReference type="SAM" id="MobiDB-lite"/>
    </source>
</evidence>
<feature type="region of interest" description="Disordered" evidence="1">
    <location>
        <begin position="36"/>
        <end position="67"/>
    </location>
</feature>
<evidence type="ECO:0000313" key="4">
    <source>
        <dbReference type="Proteomes" id="UP001140453"/>
    </source>
</evidence>
<evidence type="ECO:0000256" key="2">
    <source>
        <dbReference type="SAM" id="Phobius"/>
    </source>
</evidence>
<dbReference type="OrthoDB" id="2603at2759"/>
<proteinExistence type="predicted"/>
<feature type="transmembrane region" description="Helical" evidence="2">
    <location>
        <begin position="276"/>
        <end position="294"/>
    </location>
</feature>
<evidence type="ECO:0008006" key="5">
    <source>
        <dbReference type="Google" id="ProtNLM"/>
    </source>
</evidence>
<feature type="transmembrane region" description="Helical" evidence="2">
    <location>
        <begin position="162"/>
        <end position="185"/>
    </location>
</feature>
<dbReference type="AlphaFoldDB" id="A0A9W8Z1U5"/>
<organism evidence="3 4">
    <name type="scientific">Gnomoniopsis smithogilvyi</name>
    <dbReference type="NCBI Taxonomy" id="1191159"/>
    <lineage>
        <taxon>Eukaryota</taxon>
        <taxon>Fungi</taxon>
        <taxon>Dikarya</taxon>
        <taxon>Ascomycota</taxon>
        <taxon>Pezizomycotina</taxon>
        <taxon>Sordariomycetes</taxon>
        <taxon>Sordariomycetidae</taxon>
        <taxon>Diaporthales</taxon>
        <taxon>Gnomoniaceae</taxon>
        <taxon>Gnomoniopsis</taxon>
    </lineage>
</organism>
<evidence type="ECO:0000313" key="3">
    <source>
        <dbReference type="EMBL" id="KAJ4396173.1"/>
    </source>
</evidence>
<gene>
    <name evidence="3" type="ORF">N0V93_000392</name>
</gene>
<feature type="region of interest" description="Disordered" evidence="1">
    <location>
        <begin position="223"/>
        <end position="251"/>
    </location>
</feature>